<evidence type="ECO:0000256" key="1">
    <source>
        <dbReference type="SAM" id="SignalP"/>
    </source>
</evidence>
<feature type="signal peptide" evidence="1">
    <location>
        <begin position="1"/>
        <end position="19"/>
    </location>
</feature>
<dbReference type="Proteomes" id="UP000293952">
    <property type="component" value="Unassembled WGS sequence"/>
</dbReference>
<reference evidence="2 3" key="1">
    <citation type="submission" date="2019-02" db="EMBL/GenBank/DDBJ databases">
        <title>Genome sequence of the sea-ice species Brumimicrobium glaciale.</title>
        <authorList>
            <person name="Bowman J.P."/>
        </authorList>
    </citation>
    <scope>NUCLEOTIDE SEQUENCE [LARGE SCALE GENOMIC DNA]</scope>
    <source>
        <strain evidence="2 3">IC156</strain>
    </source>
</reference>
<evidence type="ECO:0000313" key="2">
    <source>
        <dbReference type="EMBL" id="RYM31316.1"/>
    </source>
</evidence>
<organism evidence="2 3">
    <name type="scientific">Brumimicrobium glaciale</name>
    <dbReference type="NCBI Taxonomy" id="200475"/>
    <lineage>
        <taxon>Bacteria</taxon>
        <taxon>Pseudomonadati</taxon>
        <taxon>Bacteroidota</taxon>
        <taxon>Flavobacteriia</taxon>
        <taxon>Flavobacteriales</taxon>
        <taxon>Crocinitomicaceae</taxon>
        <taxon>Brumimicrobium</taxon>
    </lineage>
</organism>
<accession>A0A4V1WEY5</accession>
<dbReference type="OrthoDB" id="1467783at2"/>
<keyword evidence="1" id="KW-0732">Signal</keyword>
<evidence type="ECO:0000313" key="3">
    <source>
        <dbReference type="Proteomes" id="UP000293952"/>
    </source>
</evidence>
<sequence>MQKLLVLSFSILFSVGLFAQQSNLNGSDNKLKYNVKVEALKDDVNDNFYEYYSLEIKNISNSAVTFTPVFNYKTESGVTRSSLTSDDYGTITLAPGETIKGSIQKDHVIEYRNLTLFKEFLVGNSGKKSSNDVYTLTSIAIKY</sequence>
<gene>
    <name evidence="2" type="ORF">ERX46_16675</name>
</gene>
<dbReference type="AlphaFoldDB" id="A0A4V1WEY5"/>
<feature type="chain" id="PRO_5020837702" evidence="1">
    <location>
        <begin position="20"/>
        <end position="143"/>
    </location>
</feature>
<keyword evidence="3" id="KW-1185">Reference proteome</keyword>
<dbReference type="EMBL" id="SETE01000009">
    <property type="protein sequence ID" value="RYM31316.1"/>
    <property type="molecule type" value="Genomic_DNA"/>
</dbReference>
<name>A0A4V1WEY5_9FLAO</name>
<proteinExistence type="predicted"/>
<protein>
    <submittedName>
        <fullName evidence="2">Uncharacterized protein</fullName>
    </submittedName>
</protein>
<comment type="caution">
    <text evidence="2">The sequence shown here is derived from an EMBL/GenBank/DDBJ whole genome shotgun (WGS) entry which is preliminary data.</text>
</comment>
<dbReference type="RefSeq" id="WP_130095002.1">
    <property type="nucleotide sequence ID" value="NZ_SETE01000009.1"/>
</dbReference>